<reference evidence="2" key="1">
    <citation type="journal article" date="2023" name="Front. Plant Sci.">
        <title>Chromosomal-level genome assembly of Melastoma candidum provides insights into trichome evolution.</title>
        <authorList>
            <person name="Zhong Y."/>
            <person name="Wu W."/>
            <person name="Sun C."/>
            <person name="Zou P."/>
            <person name="Liu Y."/>
            <person name="Dai S."/>
            <person name="Zhou R."/>
        </authorList>
    </citation>
    <scope>NUCLEOTIDE SEQUENCE [LARGE SCALE GENOMIC DNA]</scope>
</reference>
<gene>
    <name evidence="1" type="ORF">MLD38_023257</name>
</gene>
<sequence length="411" mass="46759">MFVSLWLVRPGLSIIRSKDPEWWFLSTLEYKPANSDKFDRRTSTGSWKITGNPMEIRDRVGNRLIAVKRNLVFCENQKNEKTNWVIHEYHLQDDSLGLTLREQKKYVLCHLVNRQHDYIEISNMEVDNEYEGQQHGLPEEIIQAKMRSLTEGLSMPASNDFLIGTIFSPSADDAVYLDDMEQDLIINGGDEELQDLLKQIVFSSDEESEVTPVYERLFELEETSREVVQKENKWGRPPETVEGFMVIDETSQSVEEDFQRTEAGDASGLPDYLKDARPGHTASLHKQSACSPKRTVAQIVYSEGSNHRNTPVTGGQQSASPGRYVDIKGTKAYEPEATSRQTAAKEPLPLMPEVRRNPSNRSQKSRTQQRNEKMCATSCSKEGCRAPFDELVNIGVSIFLLVLILLWLLTP</sequence>
<name>A0ACB9QNR1_9MYRT</name>
<keyword evidence="2" id="KW-1185">Reference proteome</keyword>
<dbReference type="EMBL" id="CM042885">
    <property type="protein sequence ID" value="KAI4367527.1"/>
    <property type="molecule type" value="Genomic_DNA"/>
</dbReference>
<evidence type="ECO:0000313" key="2">
    <source>
        <dbReference type="Proteomes" id="UP001057402"/>
    </source>
</evidence>
<protein>
    <submittedName>
        <fullName evidence="1">Uncharacterized protein</fullName>
    </submittedName>
</protein>
<evidence type="ECO:0000313" key="1">
    <source>
        <dbReference type="EMBL" id="KAI4367527.1"/>
    </source>
</evidence>
<comment type="caution">
    <text evidence="1">The sequence shown here is derived from an EMBL/GenBank/DDBJ whole genome shotgun (WGS) entry which is preliminary data.</text>
</comment>
<organism evidence="1 2">
    <name type="scientific">Melastoma candidum</name>
    <dbReference type="NCBI Taxonomy" id="119954"/>
    <lineage>
        <taxon>Eukaryota</taxon>
        <taxon>Viridiplantae</taxon>
        <taxon>Streptophyta</taxon>
        <taxon>Embryophyta</taxon>
        <taxon>Tracheophyta</taxon>
        <taxon>Spermatophyta</taxon>
        <taxon>Magnoliopsida</taxon>
        <taxon>eudicotyledons</taxon>
        <taxon>Gunneridae</taxon>
        <taxon>Pentapetalae</taxon>
        <taxon>rosids</taxon>
        <taxon>malvids</taxon>
        <taxon>Myrtales</taxon>
        <taxon>Melastomataceae</taxon>
        <taxon>Melastomatoideae</taxon>
        <taxon>Melastomateae</taxon>
        <taxon>Melastoma</taxon>
    </lineage>
</organism>
<dbReference type="Proteomes" id="UP001057402">
    <property type="component" value="Chromosome 6"/>
</dbReference>
<proteinExistence type="predicted"/>
<accession>A0ACB9QNR1</accession>